<comment type="subunit">
    <text evidence="3">Homohexamer; trimer of dimers.</text>
</comment>
<dbReference type="GO" id="GO:0046556">
    <property type="term" value="F:alpha-L-arabinofuranosidase activity"/>
    <property type="evidence" value="ECO:0007669"/>
    <property type="project" value="UniProtKB-EC"/>
</dbReference>
<comment type="caution">
    <text evidence="10">The sequence shown here is derived from an EMBL/GenBank/DDBJ whole genome shotgun (WGS) entry which is preliminary data.</text>
</comment>
<name>A0A971CZV1_9BIFI</name>
<dbReference type="Gene3D" id="2.60.40.1180">
    <property type="entry name" value="Golgi alpha-mannosidase II"/>
    <property type="match status" value="1"/>
</dbReference>
<protein>
    <recommendedName>
        <fullName evidence="4">non-reducing end alpha-L-arabinofuranosidase</fullName>
        <ecNumber evidence="4">3.2.1.55</ecNumber>
    </recommendedName>
</protein>
<dbReference type="RefSeq" id="WP_273174277.1">
    <property type="nucleotide sequence ID" value="NZ_JAAXZR010000025.1"/>
</dbReference>
<evidence type="ECO:0000256" key="7">
    <source>
        <dbReference type="ARBA" id="ARBA00023295"/>
    </source>
</evidence>
<dbReference type="Proteomes" id="UP000767327">
    <property type="component" value="Unassembled WGS sequence"/>
</dbReference>
<gene>
    <name evidence="10" type="ORF">GXW98_07980</name>
</gene>
<evidence type="ECO:0000256" key="4">
    <source>
        <dbReference type="ARBA" id="ARBA00012670"/>
    </source>
</evidence>
<dbReference type="PANTHER" id="PTHR43576:SF3">
    <property type="entry name" value="ALPHA-L-ARABINOFURANOSIDASE C"/>
    <property type="match status" value="1"/>
</dbReference>
<reference evidence="10" key="1">
    <citation type="journal article" date="2020" name="Biotechnol. Biofuels">
        <title>New insights from the biogas microbiome by comprehensive genome-resolved metagenomics of nearly 1600 species originating from multiple anaerobic digesters.</title>
        <authorList>
            <person name="Campanaro S."/>
            <person name="Treu L."/>
            <person name="Rodriguez-R L.M."/>
            <person name="Kovalovszki A."/>
            <person name="Ziels R.M."/>
            <person name="Maus I."/>
            <person name="Zhu X."/>
            <person name="Kougias P.G."/>
            <person name="Basile A."/>
            <person name="Luo G."/>
            <person name="Schluter A."/>
            <person name="Konstantinidis K.T."/>
            <person name="Angelidaki I."/>
        </authorList>
    </citation>
    <scope>NUCLEOTIDE SEQUENCE</scope>
    <source>
        <strain evidence="10">AS01afH2WH_6</strain>
    </source>
</reference>
<dbReference type="InterPro" id="IPR010720">
    <property type="entry name" value="Alpha-L-AF_C"/>
</dbReference>
<evidence type="ECO:0000313" key="11">
    <source>
        <dbReference type="Proteomes" id="UP000767327"/>
    </source>
</evidence>
<evidence type="ECO:0000259" key="9">
    <source>
        <dbReference type="SMART" id="SM00813"/>
    </source>
</evidence>
<dbReference type="Pfam" id="PF06964">
    <property type="entry name" value="Alpha-L-AF_C"/>
    <property type="match status" value="1"/>
</dbReference>
<evidence type="ECO:0000256" key="3">
    <source>
        <dbReference type="ARBA" id="ARBA00011165"/>
    </source>
</evidence>
<feature type="region of interest" description="Disordered" evidence="8">
    <location>
        <begin position="1"/>
        <end position="30"/>
    </location>
</feature>
<dbReference type="InterPro" id="IPR017853">
    <property type="entry name" value="GH"/>
</dbReference>
<evidence type="ECO:0000256" key="8">
    <source>
        <dbReference type="SAM" id="MobiDB-lite"/>
    </source>
</evidence>
<keyword evidence="6" id="KW-0119">Carbohydrate metabolism</keyword>
<comment type="catalytic activity">
    <reaction evidence="1">
        <text>Hydrolysis of terminal non-reducing alpha-L-arabinofuranoside residues in alpha-L-arabinosides.</text>
        <dbReference type="EC" id="3.2.1.55"/>
    </reaction>
</comment>
<evidence type="ECO:0000256" key="6">
    <source>
        <dbReference type="ARBA" id="ARBA00023277"/>
    </source>
</evidence>
<dbReference type="SMART" id="SM00813">
    <property type="entry name" value="Alpha-L-AF_C"/>
    <property type="match status" value="1"/>
</dbReference>
<dbReference type="GO" id="GO:0000272">
    <property type="term" value="P:polysaccharide catabolic process"/>
    <property type="evidence" value="ECO:0007669"/>
    <property type="project" value="TreeGrafter"/>
</dbReference>
<proteinExistence type="inferred from homology"/>
<comment type="similarity">
    <text evidence="2">Belongs to the glycosyl hydrolase 51 family.</text>
</comment>
<evidence type="ECO:0000256" key="1">
    <source>
        <dbReference type="ARBA" id="ARBA00001462"/>
    </source>
</evidence>
<dbReference type="Pfam" id="PF22848">
    <property type="entry name" value="ASD1_dom"/>
    <property type="match status" value="1"/>
</dbReference>
<feature type="compositionally biased region" description="Polar residues" evidence="8">
    <location>
        <begin position="1"/>
        <end position="22"/>
    </location>
</feature>
<accession>A0A971CZV1</accession>
<dbReference type="EC" id="3.2.1.55" evidence="4"/>
<keyword evidence="7" id="KW-0326">Glycosidase</keyword>
<dbReference type="GO" id="GO:0046373">
    <property type="term" value="P:L-arabinose metabolic process"/>
    <property type="evidence" value="ECO:0007669"/>
    <property type="project" value="InterPro"/>
</dbReference>
<feature type="domain" description="Alpha-L-arabinofuranosidase C-terminal" evidence="9">
    <location>
        <begin position="319"/>
        <end position="537"/>
    </location>
</feature>
<dbReference type="EMBL" id="JAAXZR010000025">
    <property type="protein sequence ID" value="NLT80204.1"/>
    <property type="molecule type" value="Genomic_DNA"/>
</dbReference>
<dbReference type="Gene3D" id="3.20.20.80">
    <property type="entry name" value="Glycosidases"/>
    <property type="match status" value="1"/>
</dbReference>
<organism evidence="10 11">
    <name type="scientific">Bifidobacterium crudilactis</name>
    <dbReference type="NCBI Taxonomy" id="327277"/>
    <lineage>
        <taxon>Bacteria</taxon>
        <taxon>Bacillati</taxon>
        <taxon>Actinomycetota</taxon>
        <taxon>Actinomycetes</taxon>
        <taxon>Bifidobacteriales</taxon>
        <taxon>Bifidobacteriaceae</taxon>
        <taxon>Bifidobacterium</taxon>
    </lineage>
</organism>
<dbReference type="AlphaFoldDB" id="A0A971CZV1"/>
<sequence length="548" mass="61045">MIDQEPQGTSAVEAQGHVTDSPTFPPDDLSDTALVHAPTAVADIPSRLFGSFIEHMGRGVYGGIYEKDHPTADTWGFRHDVIDMVKELGVTCIRYPGGNFVSNYDWKDGIGPRDQRPVRRDLAWHSTESNEVGIDDFHRWSRMTGTEIMLATNLGTKGIQECLDELEYVNGAPGTAWADLRVRNGIPESMDISMWCLGNEMDGPWQVGHMDAQEYAATVAKVSHAMKLAESGLQLVACGSSSAHMPSFGHWERTVLEKAYEHLDFISCHAYYYDRGAASFQDFLLSSADMTHFITTVAEISSSVKARRHTNHEVALSFDEWGIWYSDEWNRQEQRWIEEAAAGLHHDPWPQAPHLLEDRYTAADAVVEGSLMITLLKHCKQVRSASRAQLVNVIAPIMAETKGPAWRQSVFYPFAAAANFARGVAYAPIIEGPRLSTQHFGEVQAIDSVITWDERRKQGLVLIVNRDEQRPHTVTVDCSSMPGMTGSRMIIDSAQMLHEDDPMKCNSPEEPNAVVPRHVTPRSNTDGSITLDMPEISWAAIRFHGSQA</sequence>
<dbReference type="PANTHER" id="PTHR43576">
    <property type="entry name" value="ALPHA-L-ARABINOFURANOSIDASE C-RELATED"/>
    <property type="match status" value="1"/>
</dbReference>
<dbReference type="InterPro" id="IPR013780">
    <property type="entry name" value="Glyco_hydro_b"/>
</dbReference>
<reference evidence="10" key="2">
    <citation type="submission" date="2020-01" db="EMBL/GenBank/DDBJ databases">
        <authorList>
            <person name="Campanaro S."/>
        </authorList>
    </citation>
    <scope>NUCLEOTIDE SEQUENCE</scope>
    <source>
        <strain evidence="10">AS01afH2WH_6</strain>
    </source>
</reference>
<keyword evidence="5" id="KW-0378">Hydrolase</keyword>
<dbReference type="SUPFAM" id="SSF51011">
    <property type="entry name" value="Glycosyl hydrolase domain"/>
    <property type="match status" value="1"/>
</dbReference>
<dbReference type="SUPFAM" id="SSF51445">
    <property type="entry name" value="(Trans)glycosidases"/>
    <property type="match status" value="1"/>
</dbReference>
<evidence type="ECO:0000256" key="5">
    <source>
        <dbReference type="ARBA" id="ARBA00022801"/>
    </source>
</evidence>
<dbReference type="InterPro" id="IPR055235">
    <property type="entry name" value="ASD1_cat"/>
</dbReference>
<evidence type="ECO:0000313" key="10">
    <source>
        <dbReference type="EMBL" id="NLT80204.1"/>
    </source>
</evidence>
<evidence type="ECO:0000256" key="2">
    <source>
        <dbReference type="ARBA" id="ARBA00007186"/>
    </source>
</evidence>